<dbReference type="NCBIfam" id="TIGR00229">
    <property type="entry name" value="sensory_box"/>
    <property type="match status" value="1"/>
</dbReference>
<dbReference type="Gene3D" id="3.20.20.450">
    <property type="entry name" value="EAL domain"/>
    <property type="match status" value="1"/>
</dbReference>
<dbReference type="SUPFAM" id="SSF55785">
    <property type="entry name" value="PYP-like sensor domain (PAS domain)"/>
    <property type="match status" value="2"/>
</dbReference>
<feature type="domain" description="PAS" evidence="2">
    <location>
        <begin position="247"/>
        <end position="302"/>
    </location>
</feature>
<dbReference type="InterPro" id="IPR035965">
    <property type="entry name" value="PAS-like_dom_sf"/>
</dbReference>
<feature type="transmembrane region" description="Helical" evidence="1">
    <location>
        <begin position="175"/>
        <end position="197"/>
    </location>
</feature>
<feature type="domain" description="PAC" evidence="3">
    <location>
        <begin position="322"/>
        <end position="374"/>
    </location>
</feature>
<keyword evidence="1" id="KW-0812">Transmembrane</keyword>
<dbReference type="SUPFAM" id="SSF141868">
    <property type="entry name" value="EAL domain-like"/>
    <property type="match status" value="1"/>
</dbReference>
<feature type="transmembrane region" description="Helical" evidence="1">
    <location>
        <begin position="15"/>
        <end position="37"/>
    </location>
</feature>
<dbReference type="SUPFAM" id="SSF55073">
    <property type="entry name" value="Nucleotide cyclase"/>
    <property type="match status" value="1"/>
</dbReference>
<reference evidence="7 8" key="1">
    <citation type="submission" date="2022-04" db="EMBL/GenBank/DDBJ databases">
        <title>Identification of a novel bacterium isolated from mangrove sediments.</title>
        <authorList>
            <person name="Pan X."/>
        </authorList>
    </citation>
    <scope>NUCLEOTIDE SEQUENCE [LARGE SCALE GENOMIC DNA]</scope>
    <source>
        <strain evidence="7 8">B2638</strain>
    </source>
</reference>
<dbReference type="InterPro" id="IPR035919">
    <property type="entry name" value="EAL_sf"/>
</dbReference>
<dbReference type="InterPro" id="IPR029787">
    <property type="entry name" value="Nucleotide_cyclase"/>
</dbReference>
<comment type="caution">
    <text evidence="7">The sequence shown here is derived from an EMBL/GenBank/DDBJ whole genome shotgun (WGS) entry which is preliminary data.</text>
</comment>
<name>A0ABT0BNA9_9SPHN</name>
<evidence type="ECO:0000259" key="6">
    <source>
        <dbReference type="PROSITE" id="PS50924"/>
    </source>
</evidence>
<dbReference type="CDD" id="cd00130">
    <property type="entry name" value="PAS"/>
    <property type="match status" value="1"/>
</dbReference>
<evidence type="ECO:0000259" key="5">
    <source>
        <dbReference type="PROSITE" id="PS50887"/>
    </source>
</evidence>
<sequence length="926" mass="101634">MVLEFLLCIREEHDLRLVLLAVGVSLLSAKLAVLTIRQAGPQQARAARIRAVAGGLVTGFGIWIAHFIALAGFHRSSVSGHGMVMTTGSLLAVLAAMAGAFWIVRTSRARYRMLCASAIAAAGLAVMHYTGAAALEVAGPVRWHLLTLLLSLVVLTVPLYPALSLAEHGKTWLSGALASVIMACAVVGGHFLGMVAMQFPAVEVTPPEEMLLSQPDLAVSGAVSVALLALCYAIWEISRRRAATAASEREFGFLIKGVSDCAIYMLDREGRIANWNAGAQRLKGYTCGEAVGMTLDAFHTQEDREAGLSGKLLAIAQDAGKCDHAGWRVRKDGSRFWADETIERIEDDSGRHLGFAKITRDMTQCKRDQDRIRVTSGNLDAALEHMHHALCLYDSNDRLVLYNRRFLEMWDVTEDSVPPGTPFMQVVETVVEKKTGAKVPQERLDNVRVQLQLALADPNRAPYVSEFNGGFVVATTARALPDGRWVITFEDISERRRSEQQIAHMALHDGLTGLNNRTSFNRWLDREIGQVEQRGQQLALVAIDLDRFNEINDSRGHSEGDAVLQGVADALLGTAHDDEIVARLGGDEFAVAKPFTAHAELVDFVTRINACFAKRDAEEDEGGIGASLGIAIYPADASEREALLNNADLAMKRAKESLSENICYYEPGMDERARHRRQLANDLRHALARDELRILYQPQRSLKTNKVSGYEALLRWHHPRFGLISPAEFIPIAEQTGEIMRIGEWVLRAACAEAVRWKWDGKIAVNLSPVQLLKPDLPERVTNILLETGLSPRRLELEITETAIIADKARALHSLRRIKASGVSVAMDDFGTGYSSLDTLHSFPFDKIKIDKSFLLRAEQSEQAGTIVRAVLALGKSLGIPVLAEGVETESQLALLVREGCDEAQGYYFGKPGEAPSMIAYRASFQ</sequence>
<dbReference type="Pfam" id="PF12860">
    <property type="entry name" value="PAS_7"/>
    <property type="match status" value="1"/>
</dbReference>
<dbReference type="InterPro" id="IPR001633">
    <property type="entry name" value="EAL_dom"/>
</dbReference>
<feature type="transmembrane region" description="Helical" evidence="1">
    <location>
        <begin position="143"/>
        <end position="163"/>
    </location>
</feature>
<dbReference type="RefSeq" id="WP_243919065.1">
    <property type="nucleotide sequence ID" value="NZ_JALHLG010000007.1"/>
</dbReference>
<dbReference type="PROSITE" id="PS50924">
    <property type="entry name" value="MHYT"/>
    <property type="match status" value="1"/>
</dbReference>
<dbReference type="Gene3D" id="3.30.450.20">
    <property type="entry name" value="PAS domain"/>
    <property type="match status" value="2"/>
</dbReference>
<evidence type="ECO:0000259" key="3">
    <source>
        <dbReference type="PROSITE" id="PS50113"/>
    </source>
</evidence>
<proteinExistence type="predicted"/>
<accession>A0ABT0BNA9</accession>
<dbReference type="InterPro" id="IPR005330">
    <property type="entry name" value="MHYT_dom"/>
</dbReference>
<evidence type="ECO:0000313" key="7">
    <source>
        <dbReference type="EMBL" id="MCJ2186535.1"/>
    </source>
</evidence>
<dbReference type="SMART" id="SM00052">
    <property type="entry name" value="EAL"/>
    <property type="match status" value="1"/>
</dbReference>
<evidence type="ECO:0000313" key="8">
    <source>
        <dbReference type="Proteomes" id="UP001202281"/>
    </source>
</evidence>
<protein>
    <submittedName>
        <fullName evidence="7">EAL domain-containing protein</fullName>
    </submittedName>
</protein>
<dbReference type="PROSITE" id="PS50112">
    <property type="entry name" value="PAS"/>
    <property type="match status" value="1"/>
</dbReference>
<dbReference type="PROSITE" id="PS50883">
    <property type="entry name" value="EAL"/>
    <property type="match status" value="1"/>
</dbReference>
<dbReference type="Proteomes" id="UP001202281">
    <property type="component" value="Unassembled WGS sequence"/>
</dbReference>
<dbReference type="InterPro" id="IPR052155">
    <property type="entry name" value="Biofilm_reg_signaling"/>
</dbReference>
<dbReference type="SMART" id="SM00267">
    <property type="entry name" value="GGDEF"/>
    <property type="match status" value="1"/>
</dbReference>
<dbReference type="PANTHER" id="PTHR44757">
    <property type="entry name" value="DIGUANYLATE CYCLASE DGCP"/>
    <property type="match status" value="1"/>
</dbReference>
<dbReference type="CDD" id="cd01949">
    <property type="entry name" value="GGDEF"/>
    <property type="match status" value="1"/>
</dbReference>
<dbReference type="CDD" id="cd01948">
    <property type="entry name" value="EAL"/>
    <property type="match status" value="1"/>
</dbReference>
<feature type="transmembrane region" description="Helical" evidence="1">
    <location>
        <begin position="83"/>
        <end position="104"/>
    </location>
</feature>
<keyword evidence="8" id="KW-1185">Reference proteome</keyword>
<keyword evidence="1" id="KW-1133">Transmembrane helix</keyword>
<evidence type="ECO:0000259" key="4">
    <source>
        <dbReference type="PROSITE" id="PS50883"/>
    </source>
</evidence>
<evidence type="ECO:0000256" key="1">
    <source>
        <dbReference type="PROSITE-ProRule" id="PRU00244"/>
    </source>
</evidence>
<dbReference type="EMBL" id="JALHLG010000007">
    <property type="protein sequence ID" value="MCJ2186535.1"/>
    <property type="molecule type" value="Genomic_DNA"/>
</dbReference>
<dbReference type="Pfam" id="PF00990">
    <property type="entry name" value="GGDEF"/>
    <property type="match status" value="1"/>
</dbReference>
<dbReference type="InterPro" id="IPR000014">
    <property type="entry name" value="PAS"/>
</dbReference>
<feature type="domain" description="GGDEF" evidence="5">
    <location>
        <begin position="536"/>
        <end position="667"/>
    </location>
</feature>
<dbReference type="NCBIfam" id="TIGR00254">
    <property type="entry name" value="GGDEF"/>
    <property type="match status" value="1"/>
</dbReference>
<dbReference type="PROSITE" id="PS50887">
    <property type="entry name" value="GGDEF"/>
    <property type="match status" value="1"/>
</dbReference>
<organism evidence="7 8">
    <name type="scientific">Novosphingobium beihaiensis</name>
    <dbReference type="NCBI Taxonomy" id="2930389"/>
    <lineage>
        <taxon>Bacteria</taxon>
        <taxon>Pseudomonadati</taxon>
        <taxon>Pseudomonadota</taxon>
        <taxon>Alphaproteobacteria</taxon>
        <taxon>Sphingomonadales</taxon>
        <taxon>Sphingomonadaceae</taxon>
        <taxon>Novosphingobium</taxon>
    </lineage>
</organism>
<dbReference type="InterPro" id="IPR000700">
    <property type="entry name" value="PAS-assoc_C"/>
</dbReference>
<dbReference type="Gene3D" id="3.30.70.270">
    <property type="match status" value="1"/>
</dbReference>
<feature type="transmembrane region" description="Helical" evidence="1">
    <location>
        <begin position="49"/>
        <end position="71"/>
    </location>
</feature>
<dbReference type="Pfam" id="PF13426">
    <property type="entry name" value="PAS_9"/>
    <property type="match status" value="1"/>
</dbReference>
<dbReference type="Pfam" id="PF00563">
    <property type="entry name" value="EAL"/>
    <property type="match status" value="1"/>
</dbReference>
<dbReference type="PROSITE" id="PS50113">
    <property type="entry name" value="PAC"/>
    <property type="match status" value="1"/>
</dbReference>
<keyword evidence="1" id="KW-0472">Membrane</keyword>
<dbReference type="SMART" id="SM00091">
    <property type="entry name" value="PAS"/>
    <property type="match status" value="2"/>
</dbReference>
<dbReference type="PANTHER" id="PTHR44757:SF2">
    <property type="entry name" value="BIOFILM ARCHITECTURE MAINTENANCE PROTEIN MBAA"/>
    <property type="match status" value="1"/>
</dbReference>
<feature type="transmembrane region" description="Helical" evidence="1">
    <location>
        <begin position="111"/>
        <end position="131"/>
    </location>
</feature>
<dbReference type="InterPro" id="IPR043128">
    <property type="entry name" value="Rev_trsase/Diguanyl_cyclase"/>
</dbReference>
<dbReference type="InterPro" id="IPR000160">
    <property type="entry name" value="GGDEF_dom"/>
</dbReference>
<gene>
    <name evidence="7" type="ORF">MTR66_06875</name>
</gene>
<feature type="domain" description="EAL" evidence="4">
    <location>
        <begin position="676"/>
        <end position="926"/>
    </location>
</feature>
<feature type="domain" description="MHYT" evidence="6">
    <location>
        <begin position="13"/>
        <end position="200"/>
    </location>
</feature>
<evidence type="ECO:0000259" key="2">
    <source>
        <dbReference type="PROSITE" id="PS50112"/>
    </source>
</evidence>
<dbReference type="Pfam" id="PF03707">
    <property type="entry name" value="MHYT"/>
    <property type="match status" value="2"/>
</dbReference>